<dbReference type="Pfam" id="PF00440">
    <property type="entry name" value="TetR_N"/>
    <property type="match status" value="1"/>
</dbReference>
<dbReference type="PROSITE" id="PS50977">
    <property type="entry name" value="HTH_TETR_2"/>
    <property type="match status" value="1"/>
</dbReference>
<dbReference type="EMBL" id="LAQT01000002">
    <property type="protein sequence ID" value="KPC54786.1"/>
    <property type="molecule type" value="Genomic_DNA"/>
</dbReference>
<evidence type="ECO:0000256" key="3">
    <source>
        <dbReference type="ARBA" id="ARBA00023125"/>
    </source>
</evidence>
<accession>A0A0N0XKP9</accession>
<evidence type="ECO:0000259" key="6">
    <source>
        <dbReference type="PROSITE" id="PS50977"/>
    </source>
</evidence>
<dbReference type="InterPro" id="IPR050109">
    <property type="entry name" value="HTH-type_TetR-like_transc_reg"/>
</dbReference>
<comment type="caution">
    <text evidence="7">The sequence shown here is derived from an EMBL/GenBank/DDBJ whole genome shotgun (WGS) entry which is preliminary data.</text>
</comment>
<dbReference type="STRING" id="857265.WG78_04415"/>
<dbReference type="AlphaFoldDB" id="A0A0N0XKP9"/>
<dbReference type="Gene3D" id="1.10.357.10">
    <property type="entry name" value="Tetracycline Repressor, domain 2"/>
    <property type="match status" value="1"/>
</dbReference>
<dbReference type="InterPro" id="IPR036271">
    <property type="entry name" value="Tet_transcr_reg_TetR-rel_C_sf"/>
</dbReference>
<feature type="domain" description="HTH tetR-type" evidence="6">
    <location>
        <begin position="8"/>
        <end position="68"/>
    </location>
</feature>
<dbReference type="Pfam" id="PF17939">
    <property type="entry name" value="TetR_C_30"/>
    <property type="match status" value="1"/>
</dbReference>
<dbReference type="SUPFAM" id="SSF48498">
    <property type="entry name" value="Tetracyclin repressor-like, C-terminal domain"/>
    <property type="match status" value="1"/>
</dbReference>
<gene>
    <name evidence="7" type="primary">yttP</name>
    <name evidence="7" type="ORF">WG78_04415</name>
</gene>
<sequence length="223" mass="24763">MGESAKAVETSTRILDAAELLFVEHGFDATSMRLITQAAGVNIAAVNYYFGSKDGLFKAVFERRAEPFARLFLGHLDQLERQYANPSAKQVVEAFVAAAIELGQEASLGGLIFVRLLARTFVEPHPVLKESMPRRYSELTRRYISALVKSLPHLSEAEVHWRFHFLANAMFNAFAGTNVLRLFMAHPIVNARDPQMVARMLVPFVVAGLDAQAAMPELVDQNS</sequence>
<dbReference type="InterPro" id="IPR009057">
    <property type="entry name" value="Homeodomain-like_sf"/>
</dbReference>
<dbReference type="PROSITE" id="PS01081">
    <property type="entry name" value="HTH_TETR_1"/>
    <property type="match status" value="1"/>
</dbReference>
<dbReference type="SUPFAM" id="SSF46689">
    <property type="entry name" value="Homeodomain-like"/>
    <property type="match status" value="1"/>
</dbReference>
<keyword evidence="8" id="KW-1185">Reference proteome</keyword>
<evidence type="ECO:0000256" key="2">
    <source>
        <dbReference type="ARBA" id="ARBA00023015"/>
    </source>
</evidence>
<feature type="DNA-binding region" description="H-T-H motif" evidence="5">
    <location>
        <begin position="31"/>
        <end position="50"/>
    </location>
</feature>
<dbReference type="GO" id="GO:0003700">
    <property type="term" value="F:DNA-binding transcription factor activity"/>
    <property type="evidence" value="ECO:0007669"/>
    <property type="project" value="TreeGrafter"/>
</dbReference>
<dbReference type="GO" id="GO:0000976">
    <property type="term" value="F:transcription cis-regulatory region binding"/>
    <property type="evidence" value="ECO:0007669"/>
    <property type="project" value="TreeGrafter"/>
</dbReference>
<dbReference type="PANTHER" id="PTHR30055:SF235">
    <property type="entry name" value="TRANSCRIPTIONAL REGULATORY PROTEIN"/>
    <property type="match status" value="1"/>
</dbReference>
<evidence type="ECO:0000313" key="8">
    <source>
        <dbReference type="Proteomes" id="UP000037939"/>
    </source>
</evidence>
<keyword evidence="2" id="KW-0805">Transcription regulation</keyword>
<proteinExistence type="predicted"/>
<organism evidence="7 8">
    <name type="scientific">Amantichitinum ursilacus</name>
    <dbReference type="NCBI Taxonomy" id="857265"/>
    <lineage>
        <taxon>Bacteria</taxon>
        <taxon>Pseudomonadati</taxon>
        <taxon>Pseudomonadota</taxon>
        <taxon>Betaproteobacteria</taxon>
        <taxon>Neisseriales</taxon>
        <taxon>Chitinibacteraceae</taxon>
        <taxon>Amantichitinum</taxon>
    </lineage>
</organism>
<dbReference type="PRINTS" id="PR00455">
    <property type="entry name" value="HTHTETR"/>
</dbReference>
<dbReference type="InterPro" id="IPR023772">
    <property type="entry name" value="DNA-bd_HTH_TetR-type_CS"/>
</dbReference>
<evidence type="ECO:0000313" key="7">
    <source>
        <dbReference type="EMBL" id="KPC54786.1"/>
    </source>
</evidence>
<dbReference type="RefSeq" id="WP_053936557.1">
    <property type="nucleotide sequence ID" value="NZ_LAQT01000002.1"/>
</dbReference>
<keyword evidence="4" id="KW-0804">Transcription</keyword>
<dbReference type="PANTHER" id="PTHR30055">
    <property type="entry name" value="HTH-TYPE TRANSCRIPTIONAL REGULATOR RUTR"/>
    <property type="match status" value="1"/>
</dbReference>
<protein>
    <submittedName>
        <fullName evidence="7">Putative HTH-type transcriptional regulator YttP</fullName>
    </submittedName>
</protein>
<keyword evidence="3 5" id="KW-0238">DNA-binding</keyword>
<evidence type="ECO:0000256" key="5">
    <source>
        <dbReference type="PROSITE-ProRule" id="PRU00335"/>
    </source>
</evidence>
<dbReference type="InterPro" id="IPR041586">
    <property type="entry name" value="PsrA_TetR_C"/>
</dbReference>
<reference evidence="7 8" key="1">
    <citation type="submission" date="2015-07" db="EMBL/GenBank/DDBJ databases">
        <title>Draft genome sequence of the Amantichitinum ursilacus IGB-41, a new chitin-degrading bacterium.</title>
        <authorList>
            <person name="Kirstahler P."/>
            <person name="Guenther M."/>
            <person name="Grumaz C."/>
            <person name="Rupp S."/>
            <person name="Zibek S."/>
            <person name="Sohn K."/>
        </authorList>
    </citation>
    <scope>NUCLEOTIDE SEQUENCE [LARGE SCALE GENOMIC DNA]</scope>
    <source>
        <strain evidence="7 8">IGB-41</strain>
    </source>
</reference>
<dbReference type="OrthoDB" id="2356263at2"/>
<evidence type="ECO:0000256" key="4">
    <source>
        <dbReference type="ARBA" id="ARBA00023163"/>
    </source>
</evidence>
<dbReference type="Proteomes" id="UP000037939">
    <property type="component" value="Unassembled WGS sequence"/>
</dbReference>
<name>A0A0N0XKP9_9NEIS</name>
<dbReference type="InterPro" id="IPR001647">
    <property type="entry name" value="HTH_TetR"/>
</dbReference>
<evidence type="ECO:0000256" key="1">
    <source>
        <dbReference type="ARBA" id="ARBA00022491"/>
    </source>
</evidence>
<keyword evidence="1" id="KW-0678">Repressor</keyword>
<dbReference type="PATRIC" id="fig|857265.3.peg.905"/>